<feature type="region of interest" description="Disordered" evidence="2">
    <location>
        <begin position="345"/>
        <end position="369"/>
    </location>
</feature>
<protein>
    <submittedName>
        <fullName evidence="3">Uncharacterized protein</fullName>
    </submittedName>
</protein>
<dbReference type="Gene3D" id="3.30.505.10">
    <property type="entry name" value="SH2 domain"/>
    <property type="match status" value="1"/>
</dbReference>
<evidence type="ECO:0000313" key="4">
    <source>
        <dbReference type="Proteomes" id="UP000326458"/>
    </source>
</evidence>
<evidence type="ECO:0000256" key="1">
    <source>
        <dbReference type="ARBA" id="ARBA00022999"/>
    </source>
</evidence>
<evidence type="ECO:0000256" key="2">
    <source>
        <dbReference type="SAM" id="MobiDB-lite"/>
    </source>
</evidence>
<sequence>MVAQEPALASNFRKEESLFGSCYRKEKAEGKGCAASGSAVDEDRFSLSSAPLGFKDLRPPRPVHSTSPCGHNYSPAPWPLRPTAAEEMCVQMEVQVKALVHSPDPGCDLRQADPARPELPDPLGSPVSPAGGLRLGLGEHAPVVLGLLAQDLIRSTVPMDGSSPVEPGGGLLMGPMGVVLQSLRGSGWHAHTPRLPPLHSDLSRRNFAGLAAQAPTWLRARLALGAHDTLGGKLGNVPDRSFLLRESSDGRSLLSKSLRSHRRTLHTRMEHSNGRLSLDEQLGRGGTRSTVDLMERSIGASENRAFWRSGSRLPGSATHPVPLTNPGSRFPQLRPLQGLRCFHPPVPPDRPDPEAALSNEMKHYLQKHP</sequence>
<keyword evidence="1" id="KW-0727">SH2 domain</keyword>
<dbReference type="AlphaFoldDB" id="A0A5N3WZF3"/>
<reference evidence="3 4" key="1">
    <citation type="submission" date="2019-06" db="EMBL/GenBank/DDBJ databases">
        <title>Discovery of a novel chromosome fission-fusion reversal in muntjac.</title>
        <authorList>
            <person name="Mudd A.B."/>
            <person name="Bredeson J.V."/>
            <person name="Baum R."/>
            <person name="Hockemeyer D."/>
            <person name="Rokhsar D.S."/>
        </authorList>
    </citation>
    <scope>NUCLEOTIDE SEQUENCE [LARGE SCALE GENOMIC DNA]</scope>
    <source>
        <strain evidence="3">UTSW_UCB_Mm</strain>
        <tissue evidence="3">Fibroblast cell line</tissue>
    </source>
</reference>
<dbReference type="PANTHER" id="PTHR10155">
    <property type="entry name" value="PHOSPHATIDYLINOSITOL 3-KINASE REGULATORY SUBUNIT"/>
    <property type="match status" value="1"/>
</dbReference>
<organism evidence="3 4">
    <name type="scientific">Muntiacus muntjak</name>
    <name type="common">Barking deer</name>
    <name type="synonym">Indian muntjac</name>
    <dbReference type="NCBI Taxonomy" id="9888"/>
    <lineage>
        <taxon>Eukaryota</taxon>
        <taxon>Metazoa</taxon>
        <taxon>Chordata</taxon>
        <taxon>Craniata</taxon>
        <taxon>Vertebrata</taxon>
        <taxon>Euteleostomi</taxon>
        <taxon>Mammalia</taxon>
        <taxon>Eutheria</taxon>
        <taxon>Laurasiatheria</taxon>
        <taxon>Artiodactyla</taxon>
        <taxon>Ruminantia</taxon>
        <taxon>Pecora</taxon>
        <taxon>Cervidae</taxon>
        <taxon>Muntiacinae</taxon>
        <taxon>Muntiacus</taxon>
    </lineage>
</organism>
<keyword evidence="4" id="KW-1185">Reference proteome</keyword>
<comment type="caution">
    <text evidence="3">The sequence shown here is derived from an EMBL/GenBank/DDBJ whole genome shotgun (WGS) entry which is preliminary data.</text>
</comment>
<dbReference type="EMBL" id="VCEA01000001">
    <property type="protein sequence ID" value="KAB0365596.1"/>
    <property type="molecule type" value="Genomic_DNA"/>
</dbReference>
<feature type="region of interest" description="Disordered" evidence="2">
    <location>
        <begin position="308"/>
        <end position="329"/>
    </location>
</feature>
<dbReference type="GO" id="GO:0046854">
    <property type="term" value="P:phosphatidylinositol phosphate biosynthetic process"/>
    <property type="evidence" value="ECO:0007669"/>
    <property type="project" value="TreeGrafter"/>
</dbReference>
<dbReference type="GO" id="GO:0005942">
    <property type="term" value="C:phosphatidylinositol 3-kinase complex"/>
    <property type="evidence" value="ECO:0007669"/>
    <property type="project" value="TreeGrafter"/>
</dbReference>
<name>A0A5N3WZF3_MUNMU</name>
<dbReference type="PANTHER" id="PTHR10155:SF32">
    <property type="entry name" value="LP02169P"/>
    <property type="match status" value="1"/>
</dbReference>
<dbReference type="GO" id="GO:0046935">
    <property type="term" value="F:1-phosphatidylinositol-3-kinase regulator activity"/>
    <property type="evidence" value="ECO:0007669"/>
    <property type="project" value="TreeGrafter"/>
</dbReference>
<dbReference type="Proteomes" id="UP000326458">
    <property type="component" value="Unassembled WGS sequence"/>
</dbReference>
<evidence type="ECO:0000313" key="3">
    <source>
        <dbReference type="EMBL" id="KAB0365596.1"/>
    </source>
</evidence>
<dbReference type="InterPro" id="IPR036860">
    <property type="entry name" value="SH2_dom_sf"/>
</dbReference>
<proteinExistence type="predicted"/>
<accession>A0A5N3WZF3</accession>
<gene>
    <name evidence="3" type="ORF">FD754_009752</name>
</gene>